<feature type="transmembrane region" description="Helical" evidence="6">
    <location>
        <begin position="185"/>
        <end position="202"/>
    </location>
</feature>
<evidence type="ECO:0000256" key="6">
    <source>
        <dbReference type="SAM" id="Phobius"/>
    </source>
</evidence>
<organism evidence="9 10">
    <name type="scientific">Streptomyces lavendofoliae</name>
    <dbReference type="NCBI Taxonomy" id="67314"/>
    <lineage>
        <taxon>Bacteria</taxon>
        <taxon>Bacillati</taxon>
        <taxon>Actinomycetota</taxon>
        <taxon>Actinomycetes</taxon>
        <taxon>Kitasatosporales</taxon>
        <taxon>Streptomycetaceae</taxon>
        <taxon>Streptomyces</taxon>
    </lineage>
</organism>
<comment type="caution">
    <text evidence="9">The sequence shown here is derived from an EMBL/GenBank/DDBJ whole genome shotgun (WGS) entry which is preliminary data.</text>
</comment>
<dbReference type="Pfam" id="PF04932">
    <property type="entry name" value="Wzy_C"/>
    <property type="match status" value="1"/>
</dbReference>
<dbReference type="RefSeq" id="WP_189550133.1">
    <property type="nucleotide sequence ID" value="NZ_BMTP01000003.1"/>
</dbReference>
<feature type="transmembrane region" description="Helical" evidence="6">
    <location>
        <begin position="89"/>
        <end position="107"/>
    </location>
</feature>
<evidence type="ECO:0000256" key="3">
    <source>
        <dbReference type="ARBA" id="ARBA00022989"/>
    </source>
</evidence>
<feature type="domain" description="O-antigen ligase-related" evidence="8">
    <location>
        <begin position="194"/>
        <end position="350"/>
    </location>
</feature>
<evidence type="ECO:0000313" key="9">
    <source>
        <dbReference type="EMBL" id="GGU29907.1"/>
    </source>
</evidence>
<sequence>MPVRAWAPLVPLLSVVALLAVPPPAGSPGTGTVADAASAVLVVCCAVRVVRDRARPLSRTAAVVLGLPVLGICTAAVASHDPAASLPGVARYLQVFVLVPAAVVLLVRDRRDFAVVAWAVIGLALTQGAVGVAQYLTGTGASYMGEDVRAVGTFGPTDVMGMATVVAYGIVAAAGIALGEPGRRPRTWALVCGALLLVPLVVSFSRGAWIATLAACALLLTLCGVRRAVRVGLAAGALGVVLVAGLGVGSQMVQERVASISRVTAAPDRSVTDRYTMWAAAAGMWRAEPLTGVGLKGFPAYRDAHASLALSSGSDTAGAGRGFQRQPLLSPHNMYLLVLGEQGLLGLLTVAGSWLALLGCALRRLVDARRAGAVPACGLVAVGLLVWQLVDFAYADIGGPATVLTALVLGLAAWWSFAPHRPAGAARPVAPGGGPPGDRSGDPSGGPGTGVRTGTHPVPPRRSAPAPGPAAAGVRHG</sequence>
<evidence type="ECO:0000256" key="1">
    <source>
        <dbReference type="ARBA" id="ARBA00004141"/>
    </source>
</evidence>
<feature type="transmembrane region" description="Helical" evidence="6">
    <location>
        <begin position="30"/>
        <end position="50"/>
    </location>
</feature>
<dbReference type="AlphaFoldDB" id="A0A918M3E5"/>
<gene>
    <name evidence="9" type="ORF">GCM10010274_16150</name>
</gene>
<feature type="transmembrane region" description="Helical" evidence="6">
    <location>
        <begin position="232"/>
        <end position="253"/>
    </location>
</feature>
<keyword evidence="10" id="KW-1185">Reference proteome</keyword>
<protein>
    <submittedName>
        <fullName evidence="9">Membrane protein</fullName>
    </submittedName>
</protein>
<feature type="transmembrane region" description="Helical" evidence="6">
    <location>
        <begin position="114"/>
        <end position="136"/>
    </location>
</feature>
<feature type="transmembrane region" description="Helical" evidence="6">
    <location>
        <begin position="401"/>
        <end position="418"/>
    </location>
</feature>
<comment type="subcellular location">
    <subcellularLocation>
        <location evidence="1">Membrane</location>
        <topology evidence="1">Multi-pass membrane protein</topology>
    </subcellularLocation>
</comment>
<feature type="transmembrane region" description="Helical" evidence="6">
    <location>
        <begin position="57"/>
        <end position="77"/>
    </location>
</feature>
<feature type="signal peptide" evidence="7">
    <location>
        <begin position="1"/>
        <end position="20"/>
    </location>
</feature>
<evidence type="ECO:0000256" key="2">
    <source>
        <dbReference type="ARBA" id="ARBA00022692"/>
    </source>
</evidence>
<feature type="transmembrane region" description="Helical" evidence="6">
    <location>
        <begin position="208"/>
        <end position="225"/>
    </location>
</feature>
<name>A0A918M3E5_9ACTN</name>
<feature type="transmembrane region" description="Helical" evidence="6">
    <location>
        <begin position="374"/>
        <end position="395"/>
    </location>
</feature>
<dbReference type="GO" id="GO:0016020">
    <property type="term" value="C:membrane"/>
    <property type="evidence" value="ECO:0007669"/>
    <property type="project" value="UniProtKB-SubCell"/>
</dbReference>
<reference evidence="9" key="1">
    <citation type="journal article" date="2014" name="Int. J. Syst. Evol. Microbiol.">
        <title>Complete genome sequence of Corynebacterium casei LMG S-19264T (=DSM 44701T), isolated from a smear-ripened cheese.</title>
        <authorList>
            <consortium name="US DOE Joint Genome Institute (JGI-PGF)"/>
            <person name="Walter F."/>
            <person name="Albersmeier A."/>
            <person name="Kalinowski J."/>
            <person name="Ruckert C."/>
        </authorList>
    </citation>
    <scope>NUCLEOTIDE SEQUENCE</scope>
    <source>
        <strain evidence="9">JCM 4391</strain>
    </source>
</reference>
<feature type="transmembrane region" description="Helical" evidence="6">
    <location>
        <begin position="343"/>
        <end position="362"/>
    </location>
</feature>
<dbReference type="PANTHER" id="PTHR37422:SF13">
    <property type="entry name" value="LIPOPOLYSACCHARIDE BIOSYNTHESIS PROTEIN PA4999-RELATED"/>
    <property type="match status" value="1"/>
</dbReference>
<proteinExistence type="predicted"/>
<evidence type="ECO:0000313" key="10">
    <source>
        <dbReference type="Proteomes" id="UP000636661"/>
    </source>
</evidence>
<dbReference type="InterPro" id="IPR007016">
    <property type="entry name" value="O-antigen_ligase-rel_domated"/>
</dbReference>
<accession>A0A918M3E5</accession>
<keyword evidence="7" id="KW-0732">Signal</keyword>
<keyword evidence="2 6" id="KW-0812">Transmembrane</keyword>
<keyword evidence="4 6" id="KW-0472">Membrane</keyword>
<dbReference type="EMBL" id="BMTP01000003">
    <property type="protein sequence ID" value="GGU29907.1"/>
    <property type="molecule type" value="Genomic_DNA"/>
</dbReference>
<dbReference type="Proteomes" id="UP000636661">
    <property type="component" value="Unassembled WGS sequence"/>
</dbReference>
<dbReference type="PANTHER" id="PTHR37422">
    <property type="entry name" value="TEICHURONIC ACID BIOSYNTHESIS PROTEIN TUAE"/>
    <property type="match status" value="1"/>
</dbReference>
<feature type="compositionally biased region" description="Pro residues" evidence="5">
    <location>
        <begin position="457"/>
        <end position="468"/>
    </location>
</feature>
<evidence type="ECO:0000259" key="8">
    <source>
        <dbReference type="Pfam" id="PF04932"/>
    </source>
</evidence>
<feature type="region of interest" description="Disordered" evidence="5">
    <location>
        <begin position="425"/>
        <end position="477"/>
    </location>
</feature>
<reference evidence="9" key="2">
    <citation type="submission" date="2020-09" db="EMBL/GenBank/DDBJ databases">
        <authorList>
            <person name="Sun Q."/>
            <person name="Ohkuma M."/>
        </authorList>
    </citation>
    <scope>NUCLEOTIDE SEQUENCE</scope>
    <source>
        <strain evidence="9">JCM 4391</strain>
    </source>
</reference>
<feature type="transmembrane region" description="Helical" evidence="6">
    <location>
        <begin position="159"/>
        <end position="178"/>
    </location>
</feature>
<evidence type="ECO:0000256" key="5">
    <source>
        <dbReference type="SAM" id="MobiDB-lite"/>
    </source>
</evidence>
<evidence type="ECO:0000256" key="4">
    <source>
        <dbReference type="ARBA" id="ARBA00023136"/>
    </source>
</evidence>
<keyword evidence="3 6" id="KW-1133">Transmembrane helix</keyword>
<dbReference type="InterPro" id="IPR051533">
    <property type="entry name" value="WaaL-like"/>
</dbReference>
<feature type="chain" id="PRO_5039611763" evidence="7">
    <location>
        <begin position="21"/>
        <end position="477"/>
    </location>
</feature>
<evidence type="ECO:0000256" key="7">
    <source>
        <dbReference type="SAM" id="SignalP"/>
    </source>
</evidence>